<dbReference type="Pfam" id="PF17853">
    <property type="entry name" value="GGDEF_2"/>
    <property type="match status" value="1"/>
</dbReference>
<dbReference type="Gene3D" id="1.10.10.2840">
    <property type="entry name" value="PucR C-terminal helix-turn-helix domain"/>
    <property type="match status" value="1"/>
</dbReference>
<dbReference type="PANTHER" id="PTHR33744">
    <property type="entry name" value="CARBOHYDRATE DIACID REGULATOR"/>
    <property type="match status" value="1"/>
</dbReference>
<feature type="domain" description="PucR C-terminal helix-turn-helix" evidence="2">
    <location>
        <begin position="431"/>
        <end position="488"/>
    </location>
</feature>
<evidence type="ECO:0000259" key="3">
    <source>
        <dbReference type="Pfam" id="PF17853"/>
    </source>
</evidence>
<dbReference type="RefSeq" id="WP_194673952.1">
    <property type="nucleotide sequence ID" value="NZ_JADKRP010000001.1"/>
</dbReference>
<keyword evidence="5" id="KW-1185">Reference proteome</keyword>
<dbReference type="EMBL" id="JADKRP010000001">
    <property type="protein sequence ID" value="MBF4629651.1"/>
    <property type="molecule type" value="Genomic_DNA"/>
</dbReference>
<evidence type="ECO:0000259" key="2">
    <source>
        <dbReference type="Pfam" id="PF13556"/>
    </source>
</evidence>
<sequence>MAQILLQEIIAQCDVFGVRSLTGDVADVAIADVELLALEDMAEASPDALVIAQHVGPGGPRDYQIDIAVRRAIAAGAGALLLIGSVHLAATARSLAERAAMPVLGADAPPTQLAVFIDRLVRGGAAEAIVRAEKAIAAVSAVGSEDSPDARGSILAAADSALGVELSVVEDPSVRWTDADAVCIGEVPVGRLVPDRPDAAVSVALPVIAAVLSRALQRESQVRFGPARSRSDLIVELLLAESSRMDALSVDAMRAGLPVGSAHAVAWIAPTHRHDPGRRLPASAIAAIELRAFQAMADRAETWHVTAFHDDLVVVASEEAGAADHQRRLREFVDELLAFCASVGGEEWSFTVGLGTPQSGASGLRQSATESRITAETAIASGRLGAVEVTDVTGLRRVLLDFYASPLSRALLDDILAPLDRLGPEQSTTAVRTLLAYLSNRNSLARAGKVLTLHPNAVNYRVRRIEQSLGLDLEDPDSRFALELACRLRMMALAP</sequence>
<dbReference type="InterPro" id="IPR042070">
    <property type="entry name" value="PucR_C-HTH_sf"/>
</dbReference>
<reference evidence="4 5" key="1">
    <citation type="submission" date="2020-10" db="EMBL/GenBank/DDBJ databases">
        <title>Draft genome sequences of plant-associated actinobacteria.</title>
        <authorList>
            <person name="Tarlachkov S.V."/>
            <person name="Starodumova I.P."/>
            <person name="Dorofeeva L.V."/>
            <person name="Prisyazhnaya N.V."/>
            <person name="Roubtsova T.V."/>
            <person name="Chizhov V.N."/>
            <person name="Nadler S.A."/>
            <person name="Subbotin S.A."/>
            <person name="Evtushenko L.I."/>
        </authorList>
    </citation>
    <scope>NUCLEOTIDE SEQUENCE [LARGE SCALE GENOMIC DNA]</scope>
    <source>
        <strain evidence="4 5">VKM Ac-2886</strain>
    </source>
</reference>
<evidence type="ECO:0000313" key="5">
    <source>
        <dbReference type="Proteomes" id="UP000634579"/>
    </source>
</evidence>
<dbReference type="Proteomes" id="UP000634579">
    <property type="component" value="Unassembled WGS sequence"/>
</dbReference>
<protein>
    <submittedName>
        <fullName evidence="4">Helix-turn-helix domain-containing protein</fullName>
    </submittedName>
</protein>
<dbReference type="InterPro" id="IPR051448">
    <property type="entry name" value="CdaR-like_regulators"/>
</dbReference>
<comment type="caution">
    <text evidence="4">The sequence shown here is derived from an EMBL/GenBank/DDBJ whole genome shotgun (WGS) entry which is preliminary data.</text>
</comment>
<gene>
    <name evidence="4" type="ORF">ITJ42_00285</name>
</gene>
<organism evidence="4 5">
    <name type="scientific">Clavibacter phaseoli</name>
    <dbReference type="NCBI Taxonomy" id="1734031"/>
    <lineage>
        <taxon>Bacteria</taxon>
        <taxon>Bacillati</taxon>
        <taxon>Actinomycetota</taxon>
        <taxon>Actinomycetes</taxon>
        <taxon>Micrococcales</taxon>
        <taxon>Microbacteriaceae</taxon>
        <taxon>Clavibacter</taxon>
    </lineage>
</organism>
<evidence type="ECO:0000256" key="1">
    <source>
        <dbReference type="ARBA" id="ARBA00006754"/>
    </source>
</evidence>
<comment type="similarity">
    <text evidence="1">Belongs to the CdaR family.</text>
</comment>
<dbReference type="PANTHER" id="PTHR33744:SF1">
    <property type="entry name" value="DNA-BINDING TRANSCRIPTIONAL ACTIVATOR ADER"/>
    <property type="match status" value="1"/>
</dbReference>
<name>A0A8I0S7C5_9MICO</name>
<feature type="domain" description="CdaR GGDEF-like" evidence="3">
    <location>
        <begin position="251"/>
        <end position="376"/>
    </location>
</feature>
<dbReference type="InterPro" id="IPR041522">
    <property type="entry name" value="CdaR_GGDEF"/>
</dbReference>
<evidence type="ECO:0000313" key="4">
    <source>
        <dbReference type="EMBL" id="MBF4629651.1"/>
    </source>
</evidence>
<proteinExistence type="inferred from homology"/>
<dbReference type="AlphaFoldDB" id="A0A8I0S7C5"/>
<accession>A0A8I0S7C5</accession>
<dbReference type="Pfam" id="PF13556">
    <property type="entry name" value="HTH_30"/>
    <property type="match status" value="1"/>
</dbReference>
<dbReference type="InterPro" id="IPR025736">
    <property type="entry name" value="PucR_C-HTH_dom"/>
</dbReference>